<accession>A0ABT9MHT7</accession>
<organism evidence="1 2">
    <name type="scientific">Deinococcus enclensis</name>
    <dbReference type="NCBI Taxonomy" id="1049582"/>
    <lineage>
        <taxon>Bacteria</taxon>
        <taxon>Thermotogati</taxon>
        <taxon>Deinococcota</taxon>
        <taxon>Deinococci</taxon>
        <taxon>Deinococcales</taxon>
        <taxon>Deinococcaceae</taxon>
        <taxon>Deinococcus</taxon>
    </lineage>
</organism>
<dbReference type="RefSeq" id="WP_307469004.1">
    <property type="nucleotide sequence ID" value="NZ_JAURUR010000020.1"/>
</dbReference>
<dbReference type="EMBL" id="JAURUR010000020">
    <property type="protein sequence ID" value="MDP9766131.1"/>
    <property type="molecule type" value="Genomic_DNA"/>
</dbReference>
<sequence length="175" mass="19170">MSLPATDLQPFLQAVHEARALPAAQARADHSAPVIERAINGRYVARSVTPLGPVYSLGLRGRRAVGLSGMYKPSSNALVNAAALHVVRCALARDHEIEDAGRRFAFQARQGEHTFLCVARYSGFTREGLRRLILSLPGPVRLRVYVEGSHLPVLRAVSWECDIVQTSFHAIPPIE</sequence>
<gene>
    <name evidence="1" type="ORF">QO006_003595</name>
</gene>
<keyword evidence="2" id="KW-1185">Reference proteome</keyword>
<protein>
    <submittedName>
        <fullName evidence="1">Uncharacterized protein</fullName>
    </submittedName>
</protein>
<proteinExistence type="predicted"/>
<dbReference type="Proteomes" id="UP001232163">
    <property type="component" value="Unassembled WGS sequence"/>
</dbReference>
<evidence type="ECO:0000313" key="1">
    <source>
        <dbReference type="EMBL" id="MDP9766131.1"/>
    </source>
</evidence>
<comment type="caution">
    <text evidence="1">The sequence shown here is derived from an EMBL/GenBank/DDBJ whole genome shotgun (WGS) entry which is preliminary data.</text>
</comment>
<evidence type="ECO:0000313" key="2">
    <source>
        <dbReference type="Proteomes" id="UP001232163"/>
    </source>
</evidence>
<name>A0ABT9MHT7_9DEIO</name>
<reference evidence="1 2" key="1">
    <citation type="submission" date="2023-07" db="EMBL/GenBank/DDBJ databases">
        <title>Genomic Encyclopedia of Type Strains, Phase IV (KMG-IV): sequencing the most valuable type-strain genomes for metagenomic binning, comparative biology and taxonomic classification.</title>
        <authorList>
            <person name="Goeker M."/>
        </authorList>
    </citation>
    <scope>NUCLEOTIDE SEQUENCE [LARGE SCALE GENOMIC DNA]</scope>
    <source>
        <strain evidence="1 2">NIO-1023</strain>
    </source>
</reference>